<evidence type="ECO:0000313" key="3">
    <source>
        <dbReference type="Proteomes" id="UP000094527"/>
    </source>
</evidence>
<reference evidence="2 3" key="1">
    <citation type="journal article" date="2016" name="Genome Biol. Evol.">
        <title>Gene Family Evolution Reflects Adaptation to Soil Environmental Stressors in the Genome of the Collembolan Orchesella cincta.</title>
        <authorList>
            <person name="Faddeeva-Vakhrusheva A."/>
            <person name="Derks M.F."/>
            <person name="Anvar S.Y."/>
            <person name="Agamennone V."/>
            <person name="Suring W."/>
            <person name="Smit S."/>
            <person name="van Straalen N.M."/>
            <person name="Roelofs D."/>
        </authorList>
    </citation>
    <scope>NUCLEOTIDE SEQUENCE [LARGE SCALE GENOMIC DNA]</scope>
    <source>
        <tissue evidence="2">Mixed pool</tissue>
    </source>
</reference>
<accession>A0A1D2MTT7</accession>
<keyword evidence="3" id="KW-1185">Reference proteome</keyword>
<feature type="chain" id="PRO_5008904518" evidence="1">
    <location>
        <begin position="17"/>
        <end position="404"/>
    </location>
</feature>
<proteinExistence type="predicted"/>
<dbReference type="AlphaFoldDB" id="A0A1D2MTT7"/>
<sequence>LLVSLVVLGLAFQASARVLRILPAPGCEASSILPVEGGDEVISILPIGGGASILPVEDNAGASILPVEGAEQEYIWPVRPGFGGSVPVVPVAPERPSISLPVLPGAGASILPVAPGASNKLPPAGDVNPISVLPIALKGPSISLPVLPVQELQSSLLPGASNKLPPSGNVNPISILPVAPQELQSSPLPQELPTSFHLQEMSTQILSPSNRPETTLHLSSSSSRCRALQSSPLPQELPNKLHLPGNVNPISILPVALEQNPPSLFQFLPGSFNPPRCPRSFHKLPPSGNVNPISILPVAPLNTLHLSASSSSTSSSSIQQVPPSASISLPVEEEVVSILPSLPSWIQQASTNFRNRSTSSCDSRSASNFHQLSPLSLSLAEADCEQPEAPVAQNNNIPDRYIIF</sequence>
<feature type="non-terminal residue" evidence="2">
    <location>
        <position position="1"/>
    </location>
</feature>
<gene>
    <name evidence="2" type="ORF">Ocin01_10177</name>
</gene>
<evidence type="ECO:0000313" key="2">
    <source>
        <dbReference type="EMBL" id="ODM96487.1"/>
    </source>
</evidence>
<dbReference type="Proteomes" id="UP000094527">
    <property type="component" value="Unassembled WGS sequence"/>
</dbReference>
<evidence type="ECO:0000256" key="1">
    <source>
        <dbReference type="SAM" id="SignalP"/>
    </source>
</evidence>
<keyword evidence="1" id="KW-0732">Signal</keyword>
<organism evidence="2 3">
    <name type="scientific">Orchesella cincta</name>
    <name type="common">Springtail</name>
    <name type="synonym">Podura cincta</name>
    <dbReference type="NCBI Taxonomy" id="48709"/>
    <lineage>
        <taxon>Eukaryota</taxon>
        <taxon>Metazoa</taxon>
        <taxon>Ecdysozoa</taxon>
        <taxon>Arthropoda</taxon>
        <taxon>Hexapoda</taxon>
        <taxon>Collembola</taxon>
        <taxon>Entomobryomorpha</taxon>
        <taxon>Entomobryoidea</taxon>
        <taxon>Orchesellidae</taxon>
        <taxon>Orchesellinae</taxon>
        <taxon>Orchesella</taxon>
    </lineage>
</organism>
<name>A0A1D2MTT7_ORCCI</name>
<comment type="caution">
    <text evidence="2">The sequence shown here is derived from an EMBL/GenBank/DDBJ whole genome shotgun (WGS) entry which is preliminary data.</text>
</comment>
<protein>
    <submittedName>
        <fullName evidence="2">Melanoma-associated antigen E1</fullName>
    </submittedName>
</protein>
<feature type="signal peptide" evidence="1">
    <location>
        <begin position="1"/>
        <end position="16"/>
    </location>
</feature>
<dbReference type="EMBL" id="LJIJ01000535">
    <property type="protein sequence ID" value="ODM96487.1"/>
    <property type="molecule type" value="Genomic_DNA"/>
</dbReference>